<evidence type="ECO:0000313" key="2">
    <source>
        <dbReference type="EMBL" id="TWB25065.1"/>
    </source>
</evidence>
<dbReference type="Proteomes" id="UP000316545">
    <property type="component" value="Unassembled WGS sequence"/>
</dbReference>
<evidence type="ECO:0000313" key="3">
    <source>
        <dbReference type="Proteomes" id="UP000316545"/>
    </source>
</evidence>
<dbReference type="RefSeq" id="WP_145618467.1">
    <property type="nucleotide sequence ID" value="NZ_VITO01000011.1"/>
</dbReference>
<evidence type="ECO:0000259" key="1">
    <source>
        <dbReference type="Pfam" id="PF02627"/>
    </source>
</evidence>
<sequence length="129" mass="14129">MSSSWDTDAAQCGRDLREQIFGAEGMKSLVEADDFTLPLQDMVTRICFGEVWSRPGLPLKIRSMLTIATLVGQSRPAQLRNHVKGAIANGVTKEEIREILLHATLYAGLPAGADSWREAAAALREIDAY</sequence>
<dbReference type="EMBL" id="VITO01000011">
    <property type="protein sequence ID" value="TWB25065.1"/>
    <property type="molecule type" value="Genomic_DNA"/>
</dbReference>
<dbReference type="GO" id="GO:0051920">
    <property type="term" value="F:peroxiredoxin activity"/>
    <property type="evidence" value="ECO:0007669"/>
    <property type="project" value="InterPro"/>
</dbReference>
<feature type="domain" description="Carboxymuconolactone decarboxylase-like" evidence="1">
    <location>
        <begin position="39"/>
        <end position="119"/>
    </location>
</feature>
<dbReference type="SUPFAM" id="SSF69118">
    <property type="entry name" value="AhpD-like"/>
    <property type="match status" value="1"/>
</dbReference>
<accession>A0A560FTV3</accession>
<dbReference type="Pfam" id="PF02627">
    <property type="entry name" value="CMD"/>
    <property type="match status" value="1"/>
</dbReference>
<dbReference type="InterPro" id="IPR029032">
    <property type="entry name" value="AhpD-like"/>
</dbReference>
<keyword evidence="3" id="KW-1185">Reference proteome</keyword>
<dbReference type="InterPro" id="IPR052512">
    <property type="entry name" value="4CMD/NDH-1_regulator"/>
</dbReference>
<dbReference type="PANTHER" id="PTHR33570:SF2">
    <property type="entry name" value="CARBOXYMUCONOLACTONE DECARBOXYLASE-LIKE DOMAIN-CONTAINING PROTEIN"/>
    <property type="match status" value="1"/>
</dbReference>
<dbReference type="PANTHER" id="PTHR33570">
    <property type="entry name" value="4-CARBOXYMUCONOLACTONE DECARBOXYLASE FAMILY PROTEIN"/>
    <property type="match status" value="1"/>
</dbReference>
<organism evidence="2 3">
    <name type="scientific">Nitrospirillum amazonense</name>
    <dbReference type="NCBI Taxonomy" id="28077"/>
    <lineage>
        <taxon>Bacteria</taxon>
        <taxon>Pseudomonadati</taxon>
        <taxon>Pseudomonadota</taxon>
        <taxon>Alphaproteobacteria</taxon>
        <taxon>Rhodospirillales</taxon>
        <taxon>Azospirillaceae</taxon>
        <taxon>Nitrospirillum</taxon>
    </lineage>
</organism>
<protein>
    <submittedName>
        <fullName evidence="2">4-carboxymuconolactone decarboxylase</fullName>
    </submittedName>
</protein>
<proteinExistence type="predicted"/>
<dbReference type="InterPro" id="IPR003779">
    <property type="entry name" value="CMD-like"/>
</dbReference>
<gene>
    <name evidence="2" type="ORF">FBZ88_111142</name>
</gene>
<dbReference type="AlphaFoldDB" id="A0A560FTV3"/>
<comment type="caution">
    <text evidence="2">The sequence shown here is derived from an EMBL/GenBank/DDBJ whole genome shotgun (WGS) entry which is preliminary data.</text>
</comment>
<dbReference type="Gene3D" id="1.20.1290.10">
    <property type="entry name" value="AhpD-like"/>
    <property type="match status" value="1"/>
</dbReference>
<reference evidence="2 3" key="1">
    <citation type="submission" date="2019-06" db="EMBL/GenBank/DDBJ databases">
        <title>Genomic Encyclopedia of Type Strains, Phase IV (KMG-V): Genome sequencing to study the core and pangenomes of soil and plant-associated prokaryotes.</title>
        <authorList>
            <person name="Whitman W."/>
        </authorList>
    </citation>
    <scope>NUCLEOTIDE SEQUENCE [LARGE SCALE GENOMIC DNA]</scope>
    <source>
        <strain evidence="2 3">BR 11865</strain>
    </source>
</reference>
<name>A0A560FTV3_9PROT</name>